<dbReference type="InterPro" id="IPR036388">
    <property type="entry name" value="WH-like_DNA-bd_sf"/>
</dbReference>
<evidence type="ECO:0000313" key="5">
    <source>
        <dbReference type="EMBL" id="TGX54379.1"/>
    </source>
</evidence>
<comment type="caution">
    <text evidence="5">The sequence shown here is derived from an EMBL/GenBank/DDBJ whole genome shotgun (WGS) entry which is preliminary data.</text>
</comment>
<dbReference type="PANTHER" id="PTHR44688">
    <property type="entry name" value="DNA-BINDING TRANSCRIPTIONAL ACTIVATOR DEVR_DOSR"/>
    <property type="match status" value="1"/>
</dbReference>
<keyword evidence="1" id="KW-0805">Transcription regulation</keyword>
<accession>A0A4S1XD29</accession>
<evidence type="ECO:0000259" key="4">
    <source>
        <dbReference type="PROSITE" id="PS50043"/>
    </source>
</evidence>
<dbReference type="CDD" id="cd06170">
    <property type="entry name" value="LuxR_C_like"/>
    <property type="match status" value="1"/>
</dbReference>
<dbReference type="SUPFAM" id="SSF46894">
    <property type="entry name" value="C-terminal effector domain of the bipartite response regulators"/>
    <property type="match status" value="1"/>
</dbReference>
<reference evidence="5 6" key="1">
    <citation type="submission" date="2019-04" db="EMBL/GenBank/DDBJ databases">
        <title>Sphingomonas psychrotolerans sp. nov., isolated from soil in the Tianshan Mountains, Xinjiang, China.</title>
        <authorList>
            <person name="Luo Y."/>
            <person name="Sheng H."/>
        </authorList>
    </citation>
    <scope>NUCLEOTIDE SEQUENCE [LARGE SCALE GENOMIC DNA]</scope>
    <source>
        <strain evidence="5 6">ZFGT-11</strain>
    </source>
</reference>
<dbReference type="EMBL" id="SRXT01000003">
    <property type="protein sequence ID" value="TGX54379.1"/>
    <property type="molecule type" value="Genomic_DNA"/>
</dbReference>
<protein>
    <submittedName>
        <fullName evidence="5">LuxR family transcriptional regulator</fullName>
    </submittedName>
</protein>
<dbReference type="Proteomes" id="UP000306147">
    <property type="component" value="Unassembled WGS sequence"/>
</dbReference>
<evidence type="ECO:0000313" key="6">
    <source>
        <dbReference type="Proteomes" id="UP000306147"/>
    </source>
</evidence>
<dbReference type="AlphaFoldDB" id="A0A4S1XD29"/>
<organism evidence="5 6">
    <name type="scientific">Sphingomonas gei</name>
    <dbReference type="NCBI Taxonomy" id="1395960"/>
    <lineage>
        <taxon>Bacteria</taxon>
        <taxon>Pseudomonadati</taxon>
        <taxon>Pseudomonadota</taxon>
        <taxon>Alphaproteobacteria</taxon>
        <taxon>Sphingomonadales</taxon>
        <taxon>Sphingomonadaceae</taxon>
        <taxon>Sphingomonas</taxon>
    </lineage>
</organism>
<evidence type="ECO:0000256" key="2">
    <source>
        <dbReference type="ARBA" id="ARBA00023125"/>
    </source>
</evidence>
<dbReference type="PROSITE" id="PS50043">
    <property type="entry name" value="HTH_LUXR_2"/>
    <property type="match status" value="1"/>
</dbReference>
<dbReference type="RefSeq" id="WP_135963616.1">
    <property type="nucleotide sequence ID" value="NZ_SRXT01000003.1"/>
</dbReference>
<feature type="domain" description="HTH luxR-type" evidence="4">
    <location>
        <begin position="192"/>
        <end position="258"/>
    </location>
</feature>
<evidence type="ECO:0000256" key="1">
    <source>
        <dbReference type="ARBA" id="ARBA00023015"/>
    </source>
</evidence>
<proteinExistence type="predicted"/>
<sequence>MTRTPASERDTALMLAELVGVIGSPSFPTQFLAAMRALAGVDLCSVFRRDAAQPVQLLFAESALPMADFPIRASLEYARNYWRSDHQMTRLSRAGGKGVVVVRKRASEIADPAYRAACYDRAGIAERLSIVSPGASTLIANGYRTADSDPFSPGDVERLELYAGLLMAALACHDRAGAGAMPMFDETALVQSLMRLHCGLSSREAEISAAMILGETQDEIAARTHLSHSSVVTYRRRAYGKLGVANRRDLVRLHHRLAGGEVAFPAAPT</sequence>
<dbReference type="GO" id="GO:0003677">
    <property type="term" value="F:DNA binding"/>
    <property type="evidence" value="ECO:0007669"/>
    <property type="project" value="UniProtKB-KW"/>
</dbReference>
<keyword evidence="6" id="KW-1185">Reference proteome</keyword>
<dbReference type="Gene3D" id="1.10.10.10">
    <property type="entry name" value="Winged helix-like DNA-binding domain superfamily/Winged helix DNA-binding domain"/>
    <property type="match status" value="1"/>
</dbReference>
<keyword evidence="2" id="KW-0238">DNA-binding</keyword>
<name>A0A4S1XD29_9SPHN</name>
<dbReference type="InterPro" id="IPR000792">
    <property type="entry name" value="Tscrpt_reg_LuxR_C"/>
</dbReference>
<dbReference type="OrthoDB" id="343383at2"/>
<dbReference type="SMART" id="SM00421">
    <property type="entry name" value="HTH_LUXR"/>
    <property type="match status" value="1"/>
</dbReference>
<dbReference type="Pfam" id="PF00196">
    <property type="entry name" value="GerE"/>
    <property type="match status" value="1"/>
</dbReference>
<dbReference type="InterPro" id="IPR016032">
    <property type="entry name" value="Sig_transdc_resp-reg_C-effctor"/>
</dbReference>
<evidence type="ECO:0000256" key="3">
    <source>
        <dbReference type="ARBA" id="ARBA00023163"/>
    </source>
</evidence>
<keyword evidence="3" id="KW-0804">Transcription</keyword>
<dbReference type="GO" id="GO:0006355">
    <property type="term" value="P:regulation of DNA-templated transcription"/>
    <property type="evidence" value="ECO:0007669"/>
    <property type="project" value="InterPro"/>
</dbReference>
<dbReference type="PANTHER" id="PTHR44688:SF16">
    <property type="entry name" value="DNA-BINDING TRANSCRIPTIONAL ACTIVATOR DEVR_DOSR"/>
    <property type="match status" value="1"/>
</dbReference>
<gene>
    <name evidence="5" type="ORF">E5A73_09785</name>
</gene>